<evidence type="ECO:0000313" key="1">
    <source>
        <dbReference type="EMBL" id="AXR06398.1"/>
    </source>
</evidence>
<reference evidence="1 2" key="1">
    <citation type="submission" date="2018-08" db="EMBL/GenBank/DDBJ databases">
        <title>Salinimonas sediminis sp. nov., a piezophilic bacterium isolated from a deep-sea sediment sample from the New Britain Trench.</title>
        <authorList>
            <person name="Cao J."/>
        </authorList>
    </citation>
    <scope>NUCLEOTIDE SEQUENCE [LARGE SCALE GENOMIC DNA]</scope>
    <source>
        <strain evidence="1 2">N102</strain>
    </source>
</reference>
<dbReference type="Proteomes" id="UP000262073">
    <property type="component" value="Chromosome"/>
</dbReference>
<dbReference type="RefSeq" id="WP_117316453.1">
    <property type="nucleotide sequence ID" value="NZ_CP031769.1"/>
</dbReference>
<evidence type="ECO:0000313" key="2">
    <source>
        <dbReference type="Proteomes" id="UP000262073"/>
    </source>
</evidence>
<accession>A0A346NLJ1</accession>
<dbReference type="EMBL" id="CP031769">
    <property type="protein sequence ID" value="AXR06398.1"/>
    <property type="molecule type" value="Genomic_DNA"/>
</dbReference>
<protein>
    <recommendedName>
        <fullName evidence="3">DUF3828 domain-containing protein</fullName>
    </recommendedName>
</protein>
<evidence type="ECO:0008006" key="3">
    <source>
        <dbReference type="Google" id="ProtNLM"/>
    </source>
</evidence>
<name>A0A346NLJ1_9ALTE</name>
<dbReference type="OrthoDB" id="5767078at2"/>
<organism evidence="1 2">
    <name type="scientific">Salinimonas sediminis</name>
    <dbReference type="NCBI Taxonomy" id="2303538"/>
    <lineage>
        <taxon>Bacteria</taxon>
        <taxon>Pseudomonadati</taxon>
        <taxon>Pseudomonadota</taxon>
        <taxon>Gammaproteobacteria</taxon>
        <taxon>Alteromonadales</taxon>
        <taxon>Alteromonadaceae</taxon>
        <taxon>Alteromonas/Salinimonas group</taxon>
        <taxon>Salinimonas</taxon>
    </lineage>
</organism>
<dbReference type="KEGG" id="salm:D0Y50_08485"/>
<keyword evidence="2" id="KW-1185">Reference proteome</keyword>
<dbReference type="AlphaFoldDB" id="A0A346NLJ1"/>
<proteinExistence type="predicted"/>
<sequence>MLRIQFYKYVAAVLCVLLLNGCEKPQRGAVGDSEIDDKTPEYAALMFARSIYHEESIDGAVALSTDRMQRVLNSYHTNRNVQRHVLNLKYDKVNIVPDGGNKIGRAQFSETASITLFFSGTYDDDRIEDLRTVQLVRQNGQWKVDRVTADYM</sequence>
<gene>
    <name evidence="1" type="ORF">D0Y50_08485</name>
</gene>